<dbReference type="PANTHER" id="PTHR45663">
    <property type="entry name" value="GEO12009P1"/>
    <property type="match status" value="1"/>
</dbReference>
<dbReference type="GO" id="GO:0015035">
    <property type="term" value="F:protein-disulfide reductase activity"/>
    <property type="evidence" value="ECO:0007669"/>
    <property type="project" value="TreeGrafter"/>
</dbReference>
<keyword evidence="2" id="KW-0249">Electron transport</keyword>
<keyword evidence="3" id="KW-1015">Disulfide bond</keyword>
<evidence type="ECO:0000256" key="4">
    <source>
        <dbReference type="ARBA" id="ARBA00023284"/>
    </source>
</evidence>
<dbReference type="InterPro" id="IPR013766">
    <property type="entry name" value="Thioredoxin_domain"/>
</dbReference>
<evidence type="ECO:0000256" key="3">
    <source>
        <dbReference type="ARBA" id="ARBA00023157"/>
    </source>
</evidence>
<name>A0A5P8NYW1_9BACT</name>
<keyword evidence="4" id="KW-0676">Redox-active center</keyword>
<dbReference type="PROSITE" id="PS51352">
    <property type="entry name" value="THIOREDOXIN_2"/>
    <property type="match status" value="1"/>
</dbReference>
<evidence type="ECO:0000256" key="2">
    <source>
        <dbReference type="ARBA" id="ARBA00022982"/>
    </source>
</evidence>
<dbReference type="GO" id="GO:0005737">
    <property type="term" value="C:cytoplasm"/>
    <property type="evidence" value="ECO:0007669"/>
    <property type="project" value="TreeGrafter"/>
</dbReference>
<dbReference type="InterPro" id="IPR017937">
    <property type="entry name" value="Thioredoxin_CS"/>
</dbReference>
<protein>
    <submittedName>
        <fullName evidence="6">Thiol reductase thioredoxin</fullName>
    </submittedName>
</protein>
<dbReference type="AlphaFoldDB" id="A0A5P8NYW1"/>
<evidence type="ECO:0000313" key="7">
    <source>
        <dbReference type="Proteomes" id="UP000326944"/>
    </source>
</evidence>
<evidence type="ECO:0000313" key="6">
    <source>
        <dbReference type="EMBL" id="QFR48590.1"/>
    </source>
</evidence>
<proteinExistence type="predicted"/>
<dbReference type="InterPro" id="IPR036249">
    <property type="entry name" value="Thioredoxin-like_sf"/>
</dbReference>
<keyword evidence="1" id="KW-0813">Transport</keyword>
<dbReference type="EMBL" id="CP043617">
    <property type="protein sequence ID" value="QFR48590.1"/>
    <property type="molecule type" value="Genomic_DNA"/>
</dbReference>
<evidence type="ECO:0000256" key="1">
    <source>
        <dbReference type="ARBA" id="ARBA00022448"/>
    </source>
</evidence>
<dbReference type="Pfam" id="PF00085">
    <property type="entry name" value="Thioredoxin"/>
    <property type="match status" value="1"/>
</dbReference>
<dbReference type="Gene3D" id="3.40.30.10">
    <property type="entry name" value="Glutaredoxin"/>
    <property type="match status" value="1"/>
</dbReference>
<dbReference type="PROSITE" id="PS00194">
    <property type="entry name" value="THIOREDOXIN_1"/>
    <property type="match status" value="1"/>
</dbReference>
<reference evidence="6 7" key="1">
    <citation type="submission" date="2019-09" db="EMBL/GenBank/DDBJ databases">
        <title>Sulfurimonas gotlandica sp. nov., a chemoautotrophic and psychrotolerant epsilonproteobacterium isolated from a pelagic redoxcline, and an emended description of the genus Sulfurimonas.</title>
        <authorList>
            <person name="Wang S."/>
            <person name="Jiang L."/>
            <person name="Shao S."/>
        </authorList>
    </citation>
    <scope>NUCLEOTIDE SEQUENCE [LARGE SCALE GENOMIC DNA]</scope>
    <source>
        <strain evidence="6 7">GYSZ_1</strain>
    </source>
</reference>
<dbReference type="OrthoDB" id="9790390at2"/>
<evidence type="ECO:0000259" key="5">
    <source>
        <dbReference type="PROSITE" id="PS51352"/>
    </source>
</evidence>
<dbReference type="KEGG" id="sulg:FJR48_02150"/>
<feature type="domain" description="Thioredoxin" evidence="5">
    <location>
        <begin position="1"/>
        <end position="110"/>
    </location>
</feature>
<dbReference type="CDD" id="cd02947">
    <property type="entry name" value="TRX_family"/>
    <property type="match status" value="1"/>
</dbReference>
<sequence length="121" mass="13503">MTEVLELTDKTYPSFIEDTKKVVFIDFYSETCAPCQSLLTILPLLAEHYQDEDVVIAKVNSELNPKLSAKFMVKSVPLTLVIGQDKMVKKADVGLKTIDAYVKMIDKALGKDLGLFARLFG</sequence>
<dbReference type="RefSeq" id="WP_152306533.1">
    <property type="nucleotide sequence ID" value="NZ_CP043617.1"/>
</dbReference>
<organism evidence="6 7">
    <name type="scientific">Sulfurimonas lithotrophica</name>
    <dbReference type="NCBI Taxonomy" id="2590022"/>
    <lineage>
        <taxon>Bacteria</taxon>
        <taxon>Pseudomonadati</taxon>
        <taxon>Campylobacterota</taxon>
        <taxon>Epsilonproteobacteria</taxon>
        <taxon>Campylobacterales</taxon>
        <taxon>Sulfurimonadaceae</taxon>
        <taxon>Sulfurimonas</taxon>
    </lineage>
</organism>
<gene>
    <name evidence="6" type="ORF">FJR48_02150</name>
</gene>
<accession>A0A5P8NYW1</accession>
<dbReference type="Proteomes" id="UP000326944">
    <property type="component" value="Chromosome"/>
</dbReference>
<dbReference type="PANTHER" id="PTHR45663:SF11">
    <property type="entry name" value="GEO12009P1"/>
    <property type="match status" value="1"/>
</dbReference>
<keyword evidence="7" id="KW-1185">Reference proteome</keyword>
<dbReference type="SUPFAM" id="SSF52833">
    <property type="entry name" value="Thioredoxin-like"/>
    <property type="match status" value="1"/>
</dbReference>